<evidence type="ECO:0000256" key="1">
    <source>
        <dbReference type="SAM" id="MobiDB-lite"/>
    </source>
</evidence>
<feature type="region of interest" description="Disordered" evidence="1">
    <location>
        <begin position="197"/>
        <end position="236"/>
    </location>
</feature>
<organism evidence="2 3">
    <name type="scientific">Phialemonium thermophilum</name>
    <dbReference type="NCBI Taxonomy" id="223376"/>
    <lineage>
        <taxon>Eukaryota</taxon>
        <taxon>Fungi</taxon>
        <taxon>Dikarya</taxon>
        <taxon>Ascomycota</taxon>
        <taxon>Pezizomycotina</taxon>
        <taxon>Sordariomycetes</taxon>
        <taxon>Sordariomycetidae</taxon>
        <taxon>Cephalothecales</taxon>
        <taxon>Cephalothecaceae</taxon>
        <taxon>Phialemonium</taxon>
    </lineage>
</organism>
<dbReference type="Proteomes" id="UP001586593">
    <property type="component" value="Unassembled WGS sequence"/>
</dbReference>
<comment type="caution">
    <text evidence="2">The sequence shown here is derived from an EMBL/GenBank/DDBJ whole genome shotgun (WGS) entry which is preliminary data.</text>
</comment>
<keyword evidence="3" id="KW-1185">Reference proteome</keyword>
<protein>
    <submittedName>
        <fullName evidence="2">Uncharacterized protein</fullName>
    </submittedName>
</protein>
<sequence>MTLASALGNLLATPFSWITGLDMEPEGGSGREEPYEPSISDVFVVRAMLSKALALPPELVNDVLDWAEYWPHATVKAEYEGGEKIARGGSGRPPQAEDVFLIRSLPLGFSKLPDGVSEDSWTTTEHDLRGPLEELSIDELQHFLKSPSPLLEHPCRKIVFTLRSRDQGWGGEPGSHGTYLKSWTWFDAGFERLCRIRDDSPSGSAPEPALGSGSRKPPVSFEQCRLRPLSPPTLPPDDDKLFDHPLLPDPARKVQANVVAKRQPTEHRVTWSWRDDVDPDSTAAMQLEEAGRGRATGNGEFVRALRLGDTVTLWAHARFPGWINFVEKVQIDVYWAV</sequence>
<dbReference type="EMBL" id="JAZHXJ010000179">
    <property type="protein sequence ID" value="KAL1870267.1"/>
    <property type="molecule type" value="Genomic_DNA"/>
</dbReference>
<reference evidence="2 3" key="1">
    <citation type="journal article" date="2024" name="Commun. Biol.">
        <title>Comparative genomic analysis of thermophilic fungi reveals convergent evolutionary adaptations and gene losses.</title>
        <authorList>
            <person name="Steindorff A.S."/>
            <person name="Aguilar-Pontes M.V."/>
            <person name="Robinson A.J."/>
            <person name="Andreopoulos B."/>
            <person name="LaButti K."/>
            <person name="Kuo A."/>
            <person name="Mondo S."/>
            <person name="Riley R."/>
            <person name="Otillar R."/>
            <person name="Haridas S."/>
            <person name="Lipzen A."/>
            <person name="Grimwood J."/>
            <person name="Schmutz J."/>
            <person name="Clum A."/>
            <person name="Reid I.D."/>
            <person name="Moisan M.C."/>
            <person name="Butler G."/>
            <person name="Nguyen T.T.M."/>
            <person name="Dewar K."/>
            <person name="Conant G."/>
            <person name="Drula E."/>
            <person name="Henrissat B."/>
            <person name="Hansel C."/>
            <person name="Singer S."/>
            <person name="Hutchinson M.I."/>
            <person name="de Vries R.P."/>
            <person name="Natvig D.O."/>
            <person name="Powell A.J."/>
            <person name="Tsang A."/>
            <person name="Grigoriev I.V."/>
        </authorList>
    </citation>
    <scope>NUCLEOTIDE SEQUENCE [LARGE SCALE GENOMIC DNA]</scope>
    <source>
        <strain evidence="2 3">ATCC 24622</strain>
    </source>
</reference>
<evidence type="ECO:0000313" key="2">
    <source>
        <dbReference type="EMBL" id="KAL1870267.1"/>
    </source>
</evidence>
<evidence type="ECO:0000313" key="3">
    <source>
        <dbReference type="Proteomes" id="UP001586593"/>
    </source>
</evidence>
<accession>A0ABR3X3J6</accession>
<name>A0ABR3X3J6_9PEZI</name>
<proteinExistence type="predicted"/>
<gene>
    <name evidence="2" type="ORF">VTK73DRAFT_2716</name>
</gene>